<dbReference type="PROSITE" id="PS50283">
    <property type="entry name" value="NA_SOLUT_SYMP_3"/>
    <property type="match status" value="1"/>
</dbReference>
<keyword evidence="14" id="KW-1185">Reference proteome</keyword>
<comment type="caution">
    <text evidence="13">The sequence shown here is derived from an EMBL/GenBank/DDBJ whole genome shotgun (WGS) entry which is preliminary data.</text>
</comment>
<feature type="transmembrane region" description="Helical" evidence="12">
    <location>
        <begin position="6"/>
        <end position="26"/>
    </location>
</feature>
<dbReference type="Proteomes" id="UP000315751">
    <property type="component" value="Unassembled WGS sequence"/>
</dbReference>
<feature type="transmembrane region" description="Helical" evidence="12">
    <location>
        <begin position="349"/>
        <end position="374"/>
    </location>
</feature>
<dbReference type="Gene3D" id="1.20.1730.10">
    <property type="entry name" value="Sodium/glucose cotransporter"/>
    <property type="match status" value="1"/>
</dbReference>
<dbReference type="EMBL" id="VITR01000028">
    <property type="protein sequence ID" value="TWB34049.1"/>
    <property type="molecule type" value="Genomic_DNA"/>
</dbReference>
<dbReference type="PANTHER" id="PTHR42985">
    <property type="entry name" value="SODIUM-COUPLED MONOCARBOXYLATE TRANSPORTER"/>
    <property type="match status" value="1"/>
</dbReference>
<organism evidence="13 14">
    <name type="scientific">Nitrospirillum amazonense</name>
    <dbReference type="NCBI Taxonomy" id="28077"/>
    <lineage>
        <taxon>Bacteria</taxon>
        <taxon>Pseudomonadati</taxon>
        <taxon>Pseudomonadota</taxon>
        <taxon>Alphaproteobacteria</taxon>
        <taxon>Rhodospirillales</taxon>
        <taxon>Azospirillaceae</taxon>
        <taxon>Nitrospirillum</taxon>
    </lineage>
</organism>
<evidence type="ECO:0000256" key="6">
    <source>
        <dbReference type="ARBA" id="ARBA00022989"/>
    </source>
</evidence>
<comment type="subcellular location">
    <subcellularLocation>
        <location evidence="1">Cell membrane</location>
        <topology evidence="1">Multi-pass membrane protein</topology>
    </subcellularLocation>
</comment>
<comment type="similarity">
    <text evidence="2 11">Belongs to the sodium:solute symporter (SSF) (TC 2.A.21) family.</text>
</comment>
<proteinExistence type="inferred from homology"/>
<feature type="transmembrane region" description="Helical" evidence="12">
    <location>
        <begin position="76"/>
        <end position="97"/>
    </location>
</feature>
<dbReference type="GO" id="GO:0006814">
    <property type="term" value="P:sodium ion transport"/>
    <property type="evidence" value="ECO:0007669"/>
    <property type="project" value="UniProtKB-KW"/>
</dbReference>
<reference evidence="13 14" key="1">
    <citation type="submission" date="2019-06" db="EMBL/GenBank/DDBJ databases">
        <title>Genomic Encyclopedia of Type Strains, Phase IV (KMG-V): Genome sequencing to study the core and pangenomes of soil and plant-associated prokaryotes.</title>
        <authorList>
            <person name="Whitman W."/>
        </authorList>
    </citation>
    <scope>NUCLEOTIDE SEQUENCE [LARGE SCALE GENOMIC DNA]</scope>
    <source>
        <strain evidence="13 14">BR 11622</strain>
    </source>
</reference>
<feature type="transmembrane region" description="Helical" evidence="12">
    <location>
        <begin position="287"/>
        <end position="312"/>
    </location>
</feature>
<dbReference type="GO" id="GO:0005886">
    <property type="term" value="C:plasma membrane"/>
    <property type="evidence" value="ECO:0007669"/>
    <property type="project" value="UniProtKB-SubCell"/>
</dbReference>
<feature type="transmembrane region" description="Helical" evidence="12">
    <location>
        <begin position="243"/>
        <end position="266"/>
    </location>
</feature>
<evidence type="ECO:0000256" key="4">
    <source>
        <dbReference type="ARBA" id="ARBA00022475"/>
    </source>
</evidence>
<evidence type="ECO:0000256" key="9">
    <source>
        <dbReference type="ARBA" id="ARBA00023136"/>
    </source>
</evidence>
<keyword evidence="5 12" id="KW-0812">Transmembrane</keyword>
<evidence type="ECO:0000256" key="2">
    <source>
        <dbReference type="ARBA" id="ARBA00006434"/>
    </source>
</evidence>
<feature type="transmembrane region" description="Helical" evidence="12">
    <location>
        <begin position="158"/>
        <end position="176"/>
    </location>
</feature>
<evidence type="ECO:0000256" key="8">
    <source>
        <dbReference type="ARBA" id="ARBA00023065"/>
    </source>
</evidence>
<dbReference type="InterPro" id="IPR038377">
    <property type="entry name" value="Na/Glc_symporter_sf"/>
</dbReference>
<feature type="transmembrane region" description="Helical" evidence="12">
    <location>
        <begin position="395"/>
        <end position="417"/>
    </location>
</feature>
<feature type="transmembrane region" description="Helical" evidence="12">
    <location>
        <begin position="429"/>
        <end position="450"/>
    </location>
</feature>
<evidence type="ECO:0000313" key="13">
    <source>
        <dbReference type="EMBL" id="TWB34049.1"/>
    </source>
</evidence>
<dbReference type="OrthoDB" id="9789704at2"/>
<dbReference type="Pfam" id="PF00474">
    <property type="entry name" value="SSF"/>
    <property type="match status" value="1"/>
</dbReference>
<dbReference type="InterPro" id="IPR001734">
    <property type="entry name" value="Na/solute_symporter"/>
</dbReference>
<dbReference type="PANTHER" id="PTHR42985:SF47">
    <property type="entry name" value="INTEGRAL MEMBRANE TRANSPORT PROTEIN"/>
    <property type="match status" value="1"/>
</dbReference>
<feature type="transmembrane region" description="Helical" evidence="12">
    <location>
        <begin position="38"/>
        <end position="56"/>
    </location>
</feature>
<dbReference type="AlphaFoldDB" id="A0A560GJW9"/>
<keyword evidence="3" id="KW-0813">Transport</keyword>
<protein>
    <submittedName>
        <fullName evidence="13">Na+/proline symporter</fullName>
    </submittedName>
</protein>
<name>A0A560GJW9_9PROT</name>
<keyword evidence="10" id="KW-0739">Sodium transport</keyword>
<dbReference type="InterPro" id="IPR051163">
    <property type="entry name" value="Sodium:Solute_Symporter_SSF"/>
</dbReference>
<sequence length="528" mass="55832">MSGAFSGLDWAVVGLYFLAVAGVGFAVNRQDSGDARDYFLASGQVPAWLAAISVLATTQSAATFLGGPDFGYRGDFTYLSTFLGAFLAVVIVAHVFIPRFYAHNVTTVYELLGQRFGPTAMKAAGGMFLVGRIIAGGARLYLAAIAVAMIIFGNVTAANVSVASAFLILASFIFAFHKGLKAIVWIDLLQFVVYVGAAIGIALLLLQRLDMPLDAMIQTLSATPDGAQGGHDKLRLFDLSTKLSAPFSLAASLTGIVLLFIGNYALDQDTTQRLLACRDARTSARGLYLSIAAAIPIVWLFIAIGSLLYLFYRGPAAAGAGPARAFQGEDITVLMHFILTEAPAGVRGMMAIGVIATAVGTTMSALNAMSSVLIQDFYRPWHAARRQAREDHYVTAGRIGMAAVSAATLAMAIGSYYWQHYTQAPLLDFVLSVMNFAYAGLLGVYFTALFTKRGSSASVMVALAGGFAVVLALQPAVARALSLPAPLQTLAFPWQLCVGTLAAFALCACGRAVRQTDGAARHARLQEI</sequence>
<evidence type="ECO:0000256" key="7">
    <source>
        <dbReference type="ARBA" id="ARBA00023053"/>
    </source>
</evidence>
<keyword evidence="8" id="KW-0406">Ion transport</keyword>
<keyword evidence="7" id="KW-0915">Sodium</keyword>
<evidence type="ECO:0000256" key="10">
    <source>
        <dbReference type="ARBA" id="ARBA00023201"/>
    </source>
</evidence>
<feature type="transmembrane region" description="Helical" evidence="12">
    <location>
        <begin position="188"/>
        <end position="206"/>
    </location>
</feature>
<evidence type="ECO:0000256" key="3">
    <source>
        <dbReference type="ARBA" id="ARBA00022448"/>
    </source>
</evidence>
<keyword evidence="9 12" id="KW-0472">Membrane</keyword>
<evidence type="ECO:0000256" key="1">
    <source>
        <dbReference type="ARBA" id="ARBA00004651"/>
    </source>
</evidence>
<dbReference type="RefSeq" id="WP_145736647.1">
    <property type="nucleotide sequence ID" value="NZ_VITR01000028.1"/>
</dbReference>
<dbReference type="GO" id="GO:0015293">
    <property type="term" value="F:symporter activity"/>
    <property type="evidence" value="ECO:0007669"/>
    <property type="project" value="TreeGrafter"/>
</dbReference>
<feature type="transmembrane region" description="Helical" evidence="12">
    <location>
        <begin position="129"/>
        <end position="152"/>
    </location>
</feature>
<feature type="transmembrane region" description="Helical" evidence="12">
    <location>
        <begin position="457"/>
        <end position="478"/>
    </location>
</feature>
<keyword evidence="4" id="KW-1003">Cell membrane</keyword>
<gene>
    <name evidence="13" type="ORF">FBZ90_1284</name>
</gene>
<evidence type="ECO:0000313" key="14">
    <source>
        <dbReference type="Proteomes" id="UP000315751"/>
    </source>
</evidence>
<feature type="transmembrane region" description="Helical" evidence="12">
    <location>
        <begin position="490"/>
        <end position="513"/>
    </location>
</feature>
<accession>A0A560GJW9</accession>
<evidence type="ECO:0000256" key="5">
    <source>
        <dbReference type="ARBA" id="ARBA00022692"/>
    </source>
</evidence>
<keyword evidence="6 12" id="KW-1133">Transmembrane helix</keyword>
<evidence type="ECO:0000256" key="12">
    <source>
        <dbReference type="SAM" id="Phobius"/>
    </source>
</evidence>
<evidence type="ECO:0000256" key="11">
    <source>
        <dbReference type="RuleBase" id="RU362091"/>
    </source>
</evidence>